<reference evidence="2" key="1">
    <citation type="journal article" date="2020" name="bioRxiv">
        <title>Comparative genomics of Chlamydomonas.</title>
        <authorList>
            <person name="Craig R.J."/>
            <person name="Hasan A.R."/>
            <person name="Ness R.W."/>
            <person name="Keightley P.D."/>
        </authorList>
    </citation>
    <scope>NUCLEOTIDE SEQUENCE</scope>
    <source>
        <strain evidence="2">CCAP 11/70</strain>
    </source>
</reference>
<feature type="compositionally biased region" description="Basic and acidic residues" evidence="1">
    <location>
        <begin position="227"/>
        <end position="250"/>
    </location>
</feature>
<feature type="region of interest" description="Disordered" evidence="1">
    <location>
        <begin position="151"/>
        <end position="300"/>
    </location>
</feature>
<evidence type="ECO:0000256" key="1">
    <source>
        <dbReference type="SAM" id="MobiDB-lite"/>
    </source>
</evidence>
<feature type="region of interest" description="Disordered" evidence="1">
    <location>
        <begin position="370"/>
        <end position="395"/>
    </location>
</feature>
<gene>
    <name evidence="2" type="ORF">HYH03_004748</name>
</gene>
<organism evidence="2 3">
    <name type="scientific">Edaphochlamys debaryana</name>
    <dbReference type="NCBI Taxonomy" id="47281"/>
    <lineage>
        <taxon>Eukaryota</taxon>
        <taxon>Viridiplantae</taxon>
        <taxon>Chlorophyta</taxon>
        <taxon>core chlorophytes</taxon>
        <taxon>Chlorophyceae</taxon>
        <taxon>CS clade</taxon>
        <taxon>Chlamydomonadales</taxon>
        <taxon>Chlamydomonadales incertae sedis</taxon>
        <taxon>Edaphochlamys</taxon>
    </lineage>
</organism>
<keyword evidence="3" id="KW-1185">Reference proteome</keyword>
<comment type="caution">
    <text evidence="2">The sequence shown here is derived from an EMBL/GenBank/DDBJ whole genome shotgun (WGS) entry which is preliminary data.</text>
</comment>
<dbReference type="OrthoDB" id="561176at2759"/>
<feature type="compositionally biased region" description="Low complexity" evidence="1">
    <location>
        <begin position="261"/>
        <end position="271"/>
    </location>
</feature>
<sequence length="395" mass="41877">MTGAVVALATPGLQGGDCSMTVIVRRLAAVDLSRQLVRVDGGSEVHPLAAVLPGPPTAQQWREACRELAGRLLRGEAEHVTAAQLRSVCERLAVLQRCAAELPAPGQPVDAARRKALEAVLSAPVMDEPTWELWRGELQKWRWDAERAAQLAATGGPVEPWPEPVSVPVGGAVEPQLEGAAGPQPSTLQPTAPRTEPEAVHGACVSPLKTAADEASAPRSGRRGRSRERSTEERRRGDFSEAAERHRGSEGRALGRKSTPRGRSPSPGPRAGTREAGRGSGGGWGRGSAPRGEGRPEERWPTVGAWAAEVHTYLLRQPGHSAEAAHLMKVGLGVPAAFLPKGKSVSGFLHWFDSLWTVADKRESRALTLTAVPGRPSGSDLADPRALPSGRAGRR</sequence>
<dbReference type="EMBL" id="JAEHOE010000015">
    <property type="protein sequence ID" value="KAG2497158.1"/>
    <property type="molecule type" value="Genomic_DNA"/>
</dbReference>
<accession>A0A836C2W7</accession>
<evidence type="ECO:0000313" key="2">
    <source>
        <dbReference type="EMBL" id="KAG2497158.1"/>
    </source>
</evidence>
<protein>
    <submittedName>
        <fullName evidence="2">Uncharacterized protein</fullName>
    </submittedName>
</protein>
<dbReference type="Proteomes" id="UP000612055">
    <property type="component" value="Unassembled WGS sequence"/>
</dbReference>
<name>A0A836C2W7_9CHLO</name>
<dbReference type="AlphaFoldDB" id="A0A836C2W7"/>
<proteinExistence type="predicted"/>
<evidence type="ECO:0000313" key="3">
    <source>
        <dbReference type="Proteomes" id="UP000612055"/>
    </source>
</evidence>